<dbReference type="SUPFAM" id="SSF51182">
    <property type="entry name" value="RmlC-like cupins"/>
    <property type="match status" value="1"/>
</dbReference>
<evidence type="ECO:0000313" key="3">
    <source>
        <dbReference type="Proteomes" id="UP000007590"/>
    </source>
</evidence>
<accession>H8KT20</accession>
<dbReference type="Gene3D" id="2.60.120.10">
    <property type="entry name" value="Jelly Rolls"/>
    <property type="match status" value="1"/>
</dbReference>
<evidence type="ECO:0000313" key="2">
    <source>
        <dbReference type="EMBL" id="AFD05591.1"/>
    </source>
</evidence>
<dbReference type="RefSeq" id="WP_014678819.1">
    <property type="nucleotide sequence ID" value="NC_017770.1"/>
</dbReference>
<keyword evidence="3" id="KW-1185">Reference proteome</keyword>
<dbReference type="Proteomes" id="UP000007590">
    <property type="component" value="Chromosome"/>
</dbReference>
<sequence>MQITTTDALKKLDDSKELFLELFKHGTLSVEVYKPVGADFQTPHERDEVYVIISGSGDFYSDGKYYPFKPGDFLFVAAGVGHRFEKFTEDFSTWVIFYGPKGGEQNLVR</sequence>
<dbReference type="KEGG" id="scn:Solca_0459"/>
<dbReference type="InterPro" id="IPR014710">
    <property type="entry name" value="RmlC-like_jellyroll"/>
</dbReference>
<dbReference type="OrthoDB" id="2620172at2"/>
<dbReference type="HOGENOM" id="CLU_149791_0_0_10"/>
<feature type="domain" description="Cupin type-2" evidence="1">
    <location>
        <begin position="41"/>
        <end position="85"/>
    </location>
</feature>
<dbReference type="eggNOG" id="COG0662">
    <property type="taxonomic scope" value="Bacteria"/>
</dbReference>
<gene>
    <name evidence="2" type="ordered locus">Solca_0459</name>
</gene>
<dbReference type="InterPro" id="IPR011051">
    <property type="entry name" value="RmlC_Cupin_sf"/>
</dbReference>
<reference evidence="2" key="1">
    <citation type="submission" date="2012-02" db="EMBL/GenBank/DDBJ databases">
        <title>The complete genome of Solitalea canadensis DSM 3403.</title>
        <authorList>
            <consortium name="US DOE Joint Genome Institute (JGI-PGF)"/>
            <person name="Lucas S."/>
            <person name="Copeland A."/>
            <person name="Lapidus A."/>
            <person name="Glavina del Rio T."/>
            <person name="Dalin E."/>
            <person name="Tice H."/>
            <person name="Bruce D."/>
            <person name="Goodwin L."/>
            <person name="Pitluck S."/>
            <person name="Peters L."/>
            <person name="Ovchinnikova G."/>
            <person name="Lu M."/>
            <person name="Kyrpides N."/>
            <person name="Mavromatis K."/>
            <person name="Ivanova N."/>
            <person name="Brettin T."/>
            <person name="Detter J.C."/>
            <person name="Han C."/>
            <person name="Larimer F."/>
            <person name="Land M."/>
            <person name="Hauser L."/>
            <person name="Markowitz V."/>
            <person name="Cheng J.-F."/>
            <person name="Hugenholtz P."/>
            <person name="Woyke T."/>
            <person name="Wu D."/>
            <person name="Spring S."/>
            <person name="Schroeder M."/>
            <person name="Kopitz M."/>
            <person name="Brambilla E."/>
            <person name="Klenk H.-P."/>
            <person name="Eisen J.A."/>
        </authorList>
    </citation>
    <scope>NUCLEOTIDE SEQUENCE</scope>
    <source>
        <strain evidence="2">DSM 3403</strain>
    </source>
</reference>
<dbReference type="AlphaFoldDB" id="H8KT20"/>
<dbReference type="EMBL" id="CP003349">
    <property type="protein sequence ID" value="AFD05591.1"/>
    <property type="molecule type" value="Genomic_DNA"/>
</dbReference>
<organism evidence="2 3">
    <name type="scientific">Solitalea canadensis (strain ATCC 29591 / DSM 3403 / JCM 21819 / LMG 8368 / NBRC 15130 / NCIMB 12057 / USAM 9D)</name>
    <name type="common">Flexibacter canadensis</name>
    <dbReference type="NCBI Taxonomy" id="929556"/>
    <lineage>
        <taxon>Bacteria</taxon>
        <taxon>Pseudomonadati</taxon>
        <taxon>Bacteroidota</taxon>
        <taxon>Sphingobacteriia</taxon>
        <taxon>Sphingobacteriales</taxon>
        <taxon>Sphingobacteriaceae</taxon>
        <taxon>Solitalea</taxon>
    </lineage>
</organism>
<name>H8KT20_SOLCM</name>
<dbReference type="Pfam" id="PF07883">
    <property type="entry name" value="Cupin_2"/>
    <property type="match status" value="1"/>
</dbReference>
<dbReference type="STRING" id="929556.Solca_0459"/>
<proteinExistence type="predicted"/>
<dbReference type="InterPro" id="IPR013096">
    <property type="entry name" value="Cupin_2"/>
</dbReference>
<evidence type="ECO:0000259" key="1">
    <source>
        <dbReference type="Pfam" id="PF07883"/>
    </source>
</evidence>
<protein>
    <submittedName>
        <fullName evidence="2">Cupin domain-containing protein</fullName>
    </submittedName>
</protein>